<dbReference type="OrthoDB" id="9148881at2"/>
<comment type="similarity">
    <text evidence="1">Belongs to the enoyl-CoA hydratase/isomerase family.</text>
</comment>
<dbReference type="STRING" id="658167.SAMN04488135_10468"/>
<accession>A0A1M5UPR2</accession>
<dbReference type="PANTHER" id="PTHR11941">
    <property type="entry name" value="ENOYL-COA HYDRATASE-RELATED"/>
    <property type="match status" value="1"/>
</dbReference>
<evidence type="ECO:0000256" key="2">
    <source>
        <dbReference type="ARBA" id="ARBA00023239"/>
    </source>
</evidence>
<gene>
    <name evidence="3" type="ORF">SAMN04488135_10468</name>
</gene>
<dbReference type="InterPro" id="IPR001753">
    <property type="entry name" value="Enoyl-CoA_hydra/iso"/>
</dbReference>
<dbReference type="Gene3D" id="1.10.12.10">
    <property type="entry name" value="Lyase 2-enoyl-coa Hydratase, Chain A, domain 2"/>
    <property type="match status" value="1"/>
</dbReference>
<dbReference type="Proteomes" id="UP000184226">
    <property type="component" value="Unassembled WGS sequence"/>
</dbReference>
<keyword evidence="2" id="KW-0456">Lyase</keyword>
<dbReference type="PANTHER" id="PTHR11941:SF54">
    <property type="entry name" value="ENOYL-COA HYDRATASE, MITOCHONDRIAL"/>
    <property type="match status" value="1"/>
</dbReference>
<keyword evidence="4" id="KW-1185">Reference proteome</keyword>
<dbReference type="InterPro" id="IPR029045">
    <property type="entry name" value="ClpP/crotonase-like_dom_sf"/>
</dbReference>
<dbReference type="AlphaFoldDB" id="A0A1M5UPR2"/>
<proteinExistence type="inferred from homology"/>
<organism evidence="3 4">
    <name type="scientific">Pollutimonas bauzanensis</name>
    <dbReference type="NCBI Taxonomy" id="658167"/>
    <lineage>
        <taxon>Bacteria</taxon>
        <taxon>Pseudomonadati</taxon>
        <taxon>Pseudomonadota</taxon>
        <taxon>Betaproteobacteria</taxon>
        <taxon>Burkholderiales</taxon>
        <taxon>Alcaligenaceae</taxon>
        <taxon>Pollutimonas</taxon>
    </lineage>
</organism>
<dbReference type="SUPFAM" id="SSF52096">
    <property type="entry name" value="ClpP/crotonase"/>
    <property type="match status" value="1"/>
</dbReference>
<dbReference type="GO" id="GO:0006635">
    <property type="term" value="P:fatty acid beta-oxidation"/>
    <property type="evidence" value="ECO:0007669"/>
    <property type="project" value="TreeGrafter"/>
</dbReference>
<dbReference type="CDD" id="cd06558">
    <property type="entry name" value="crotonase-like"/>
    <property type="match status" value="1"/>
</dbReference>
<dbReference type="EMBL" id="FQXE01000004">
    <property type="protein sequence ID" value="SHH64995.1"/>
    <property type="molecule type" value="Genomic_DNA"/>
</dbReference>
<reference evidence="3 4" key="1">
    <citation type="submission" date="2016-11" db="EMBL/GenBank/DDBJ databases">
        <authorList>
            <person name="Jaros S."/>
            <person name="Januszkiewicz K."/>
            <person name="Wedrychowicz H."/>
        </authorList>
    </citation>
    <scope>NUCLEOTIDE SEQUENCE [LARGE SCALE GENOMIC DNA]</scope>
    <source>
        <strain evidence="3 4">CGMCC 1.10190</strain>
    </source>
</reference>
<dbReference type="InterPro" id="IPR014748">
    <property type="entry name" value="Enoyl-CoA_hydra_C"/>
</dbReference>
<name>A0A1M5UPR2_9BURK</name>
<dbReference type="Gene3D" id="3.90.226.10">
    <property type="entry name" value="2-enoyl-CoA Hydratase, Chain A, domain 1"/>
    <property type="match status" value="1"/>
</dbReference>
<dbReference type="Pfam" id="PF00378">
    <property type="entry name" value="ECH_1"/>
    <property type="match status" value="1"/>
</dbReference>
<sequence>MSEFIQVTRDQRIATVTFNRPDKMNALDLGAWECLTETMKALSDDDGLRCVVLRGAGEKAFSAGADIEEFPTRRMNAQQAEAYGRLTQRSMQAIADCRHPTVALIMGVCVGGGLEMATMCDMRICGSSSKFGVPVNRLGLVMSYGELGGLIALAGTAVALEIVLEGRVFDAREALEKRLVNRVVDDASVAEEVGAATRRISAGAPLVARWHKQFARRLAVPTPISEEEWREAYACFGTEDFRIGYQSFLNKTRPDFVGR</sequence>
<dbReference type="GO" id="GO:0016829">
    <property type="term" value="F:lyase activity"/>
    <property type="evidence" value="ECO:0007669"/>
    <property type="project" value="UniProtKB-KW"/>
</dbReference>
<evidence type="ECO:0000313" key="4">
    <source>
        <dbReference type="Proteomes" id="UP000184226"/>
    </source>
</evidence>
<evidence type="ECO:0000256" key="1">
    <source>
        <dbReference type="ARBA" id="ARBA00005254"/>
    </source>
</evidence>
<protein>
    <submittedName>
        <fullName evidence="3">Enoyl-CoA hydratase/carnithine racemase</fullName>
    </submittedName>
</protein>
<dbReference type="RefSeq" id="WP_073102764.1">
    <property type="nucleotide sequence ID" value="NZ_FQXE01000004.1"/>
</dbReference>
<evidence type="ECO:0000313" key="3">
    <source>
        <dbReference type="EMBL" id="SHH64995.1"/>
    </source>
</evidence>